<accession>A0A1T4KK30</accession>
<gene>
    <name evidence="1" type="ORF">SAMN02745202_00089</name>
</gene>
<evidence type="ECO:0000313" key="2">
    <source>
        <dbReference type="Proteomes" id="UP000190065"/>
    </source>
</evidence>
<organism evidence="1 2">
    <name type="scientific">Segatella oulorum</name>
    <dbReference type="NCBI Taxonomy" id="28136"/>
    <lineage>
        <taxon>Bacteria</taxon>
        <taxon>Pseudomonadati</taxon>
        <taxon>Bacteroidota</taxon>
        <taxon>Bacteroidia</taxon>
        <taxon>Bacteroidales</taxon>
        <taxon>Prevotellaceae</taxon>
        <taxon>Segatella</taxon>
    </lineage>
</organism>
<evidence type="ECO:0000313" key="1">
    <source>
        <dbReference type="EMBL" id="SJZ42748.1"/>
    </source>
</evidence>
<dbReference type="Pfam" id="PF22817">
    <property type="entry name" value="ApeP-like"/>
    <property type="match status" value="1"/>
</dbReference>
<dbReference type="EMBL" id="FUXK01000001">
    <property type="protein sequence ID" value="SJZ42748.1"/>
    <property type="molecule type" value="Genomic_DNA"/>
</dbReference>
<reference evidence="1 2" key="1">
    <citation type="submission" date="2017-02" db="EMBL/GenBank/DDBJ databases">
        <authorList>
            <person name="Peterson S.W."/>
        </authorList>
    </citation>
    <scope>NUCLEOTIDE SEQUENCE [LARGE SCALE GENOMIC DNA]</scope>
    <source>
        <strain evidence="1 2">ATCC 43324</strain>
    </source>
</reference>
<dbReference type="AlphaFoldDB" id="A0A1T4KK30"/>
<dbReference type="eggNOG" id="COG4706">
    <property type="taxonomic scope" value="Bacteria"/>
</dbReference>
<dbReference type="STRING" id="28136.SAMN02745202_00089"/>
<dbReference type="RefSeq" id="WP_078805386.1">
    <property type="nucleotide sequence ID" value="NZ_FUXK01000001.1"/>
</dbReference>
<protein>
    <recommendedName>
        <fullName evidence="3">3-hydroxymyristoyl/3-hydroxydecanoyl-(Acyl carrier protein) dehydratase</fullName>
    </recommendedName>
</protein>
<dbReference type="InterPro" id="IPR016776">
    <property type="entry name" value="ApeP-like_dehydratase"/>
</dbReference>
<sequence length="154" mass="17328">MTIDYLHPQEKFLRTIDIKTLLPQQPPFVMVGKLTFFDARKTITETLISAENIFTNAGTFSASGLIENIAQTCAARIGYVNQYVLQRGIQIGFIGAIRNLDIYRLPKVGERITTIVEVMEEVFGMTLAKAQVVCDEEVLVTAEMKIAVKEEERK</sequence>
<dbReference type="Gene3D" id="3.10.129.10">
    <property type="entry name" value="Hotdog Thioesterase"/>
    <property type="match status" value="1"/>
</dbReference>
<evidence type="ECO:0008006" key="3">
    <source>
        <dbReference type="Google" id="ProtNLM"/>
    </source>
</evidence>
<dbReference type="InterPro" id="IPR029069">
    <property type="entry name" value="HotDog_dom_sf"/>
</dbReference>
<name>A0A1T4KK30_9BACT</name>
<proteinExistence type="predicted"/>
<dbReference type="Proteomes" id="UP000190065">
    <property type="component" value="Unassembled WGS sequence"/>
</dbReference>
<dbReference type="SUPFAM" id="SSF54637">
    <property type="entry name" value="Thioesterase/thiol ester dehydrase-isomerase"/>
    <property type="match status" value="1"/>
</dbReference>